<accession>A0ABU2KXA1</accession>
<keyword evidence="1" id="KW-0805">Transcription regulation</keyword>
<gene>
    <name evidence="6" type="ORF">RM446_17600</name>
</gene>
<reference evidence="7" key="1">
    <citation type="submission" date="2023-07" db="EMBL/GenBank/DDBJ databases">
        <title>30 novel species of actinomycetes from the DSMZ collection.</title>
        <authorList>
            <person name="Nouioui I."/>
        </authorList>
    </citation>
    <scope>NUCLEOTIDE SEQUENCE [LARGE SCALE GENOMIC DNA]</scope>
    <source>
        <strain evidence="7">DSM 45055</strain>
    </source>
</reference>
<feature type="domain" description="HTH tetR-type" evidence="5">
    <location>
        <begin position="15"/>
        <end position="75"/>
    </location>
</feature>
<dbReference type="PANTHER" id="PTHR30055:SF225">
    <property type="entry name" value="TRANSCRIPTIONAL REGULATORY PROTEIN-RELATED"/>
    <property type="match status" value="1"/>
</dbReference>
<dbReference type="RefSeq" id="WP_311546430.1">
    <property type="nucleotide sequence ID" value="NZ_JAVREK010000020.1"/>
</dbReference>
<dbReference type="EMBL" id="JAVREK010000020">
    <property type="protein sequence ID" value="MDT0303936.1"/>
    <property type="molecule type" value="Genomic_DNA"/>
</dbReference>
<evidence type="ECO:0000256" key="4">
    <source>
        <dbReference type="PROSITE-ProRule" id="PRU00335"/>
    </source>
</evidence>
<dbReference type="InterPro" id="IPR009057">
    <property type="entry name" value="Homeodomain-like_sf"/>
</dbReference>
<dbReference type="SUPFAM" id="SSF46689">
    <property type="entry name" value="Homeodomain-like"/>
    <property type="match status" value="1"/>
</dbReference>
<dbReference type="PROSITE" id="PS50977">
    <property type="entry name" value="HTH_TETR_2"/>
    <property type="match status" value="1"/>
</dbReference>
<comment type="caution">
    <text evidence="6">The sequence shown here is derived from an EMBL/GenBank/DDBJ whole genome shotgun (WGS) entry which is preliminary data.</text>
</comment>
<sequence length="206" mass="21915">MAESTTDARRRRRGDELVRAIHDAVLVELSEVGYGRATMERIAERAGCGKMPLYRRWRSRDDLVLDAVERNLPVLAPPADTGGVRTDLLSVLEHLSERVLAAPVGAAITSLVGEGRRHPAITAAIRERILEPTSPVPAVLRRAAERGEIAAEAITPQVCTVGPSMLMTHTLLEGAPPGAAERIAIVDRVLMPALTAGAATARATGG</sequence>
<evidence type="ECO:0000259" key="5">
    <source>
        <dbReference type="PROSITE" id="PS50977"/>
    </source>
</evidence>
<evidence type="ECO:0000256" key="3">
    <source>
        <dbReference type="ARBA" id="ARBA00023163"/>
    </source>
</evidence>
<keyword evidence="2 4" id="KW-0238">DNA-binding</keyword>
<dbReference type="InterPro" id="IPR001647">
    <property type="entry name" value="HTH_TetR"/>
</dbReference>
<evidence type="ECO:0000313" key="7">
    <source>
        <dbReference type="Proteomes" id="UP001183226"/>
    </source>
</evidence>
<organism evidence="6 7">
    <name type="scientific">Streptomonospora wellingtoniae</name>
    <dbReference type="NCBI Taxonomy" id="3075544"/>
    <lineage>
        <taxon>Bacteria</taxon>
        <taxon>Bacillati</taxon>
        <taxon>Actinomycetota</taxon>
        <taxon>Actinomycetes</taxon>
        <taxon>Streptosporangiales</taxon>
        <taxon>Nocardiopsidaceae</taxon>
        <taxon>Streptomonospora</taxon>
    </lineage>
</organism>
<protein>
    <submittedName>
        <fullName evidence="6">TetR/AcrR family transcriptional regulator</fullName>
    </submittedName>
</protein>
<dbReference type="InterPro" id="IPR036271">
    <property type="entry name" value="Tet_transcr_reg_TetR-rel_C_sf"/>
</dbReference>
<evidence type="ECO:0000313" key="6">
    <source>
        <dbReference type="EMBL" id="MDT0303936.1"/>
    </source>
</evidence>
<keyword evidence="3" id="KW-0804">Transcription</keyword>
<keyword evidence="7" id="KW-1185">Reference proteome</keyword>
<dbReference type="Pfam" id="PF00440">
    <property type="entry name" value="TetR_N"/>
    <property type="match status" value="1"/>
</dbReference>
<dbReference type="PANTHER" id="PTHR30055">
    <property type="entry name" value="HTH-TYPE TRANSCRIPTIONAL REGULATOR RUTR"/>
    <property type="match status" value="1"/>
</dbReference>
<dbReference type="Gene3D" id="1.10.10.60">
    <property type="entry name" value="Homeodomain-like"/>
    <property type="match status" value="1"/>
</dbReference>
<name>A0ABU2KXA1_9ACTN</name>
<dbReference type="InterPro" id="IPR050109">
    <property type="entry name" value="HTH-type_TetR-like_transc_reg"/>
</dbReference>
<evidence type="ECO:0000256" key="1">
    <source>
        <dbReference type="ARBA" id="ARBA00023015"/>
    </source>
</evidence>
<dbReference type="Proteomes" id="UP001183226">
    <property type="component" value="Unassembled WGS sequence"/>
</dbReference>
<proteinExistence type="predicted"/>
<dbReference type="SUPFAM" id="SSF48498">
    <property type="entry name" value="Tetracyclin repressor-like, C-terminal domain"/>
    <property type="match status" value="1"/>
</dbReference>
<dbReference type="Gene3D" id="1.10.357.10">
    <property type="entry name" value="Tetracycline Repressor, domain 2"/>
    <property type="match status" value="1"/>
</dbReference>
<evidence type="ECO:0000256" key="2">
    <source>
        <dbReference type="ARBA" id="ARBA00023125"/>
    </source>
</evidence>
<feature type="DNA-binding region" description="H-T-H motif" evidence="4">
    <location>
        <begin position="38"/>
        <end position="57"/>
    </location>
</feature>
<dbReference type="InterPro" id="IPR011075">
    <property type="entry name" value="TetR_C"/>
</dbReference>
<dbReference type="Pfam" id="PF16859">
    <property type="entry name" value="TetR_C_11"/>
    <property type="match status" value="1"/>
</dbReference>